<evidence type="ECO:0000313" key="3">
    <source>
        <dbReference type="Proteomes" id="UP000838763"/>
    </source>
</evidence>
<protein>
    <submittedName>
        <fullName evidence="2">Uncharacterized protein</fullName>
    </submittedName>
</protein>
<accession>A0A9P1H9Y5</accession>
<evidence type="ECO:0000313" key="2">
    <source>
        <dbReference type="EMBL" id="CAI4218640.1"/>
    </source>
</evidence>
<dbReference type="Proteomes" id="UP000838763">
    <property type="component" value="Unassembled WGS sequence"/>
</dbReference>
<gene>
    <name evidence="2" type="ORF">PPNO1_LOCUS8219</name>
</gene>
<organism evidence="2 3">
    <name type="scientific">Parascedosporium putredinis</name>
    <dbReference type="NCBI Taxonomy" id="1442378"/>
    <lineage>
        <taxon>Eukaryota</taxon>
        <taxon>Fungi</taxon>
        <taxon>Dikarya</taxon>
        <taxon>Ascomycota</taxon>
        <taxon>Pezizomycotina</taxon>
        <taxon>Sordariomycetes</taxon>
        <taxon>Hypocreomycetidae</taxon>
        <taxon>Microascales</taxon>
        <taxon>Microascaceae</taxon>
        <taxon>Parascedosporium</taxon>
    </lineage>
</organism>
<evidence type="ECO:0000256" key="1">
    <source>
        <dbReference type="SAM" id="MobiDB-lite"/>
    </source>
</evidence>
<name>A0A9P1H9Y5_9PEZI</name>
<dbReference type="EMBL" id="CALLCH030000018">
    <property type="protein sequence ID" value="CAI4218640.1"/>
    <property type="molecule type" value="Genomic_DNA"/>
</dbReference>
<feature type="region of interest" description="Disordered" evidence="1">
    <location>
        <begin position="1"/>
        <end position="29"/>
    </location>
</feature>
<keyword evidence="3" id="KW-1185">Reference proteome</keyword>
<comment type="caution">
    <text evidence="2">The sequence shown here is derived from an EMBL/GenBank/DDBJ whole genome shotgun (WGS) entry which is preliminary data.</text>
</comment>
<sequence>MATMASKDASISAERLPMPSRNPLPLSATQEAQVRDIYYTRVRNHCAPEIKGRRAGRVVRNATCSTKERERKSLKKTAQEDFIREWWGMPERDEESRRKLAEKLALEERTNEL</sequence>
<dbReference type="OrthoDB" id="6224010at2759"/>
<dbReference type="AlphaFoldDB" id="A0A9P1H9Y5"/>
<proteinExistence type="predicted"/>
<reference evidence="2" key="1">
    <citation type="submission" date="2022-11" db="EMBL/GenBank/DDBJ databases">
        <authorList>
            <person name="Scott C."/>
            <person name="Bruce N."/>
        </authorList>
    </citation>
    <scope>NUCLEOTIDE SEQUENCE</scope>
</reference>